<dbReference type="GO" id="GO:0006915">
    <property type="term" value="P:apoptotic process"/>
    <property type="evidence" value="ECO:0007669"/>
    <property type="project" value="UniProtKB-KW"/>
</dbReference>
<evidence type="ECO:0000256" key="1">
    <source>
        <dbReference type="ARBA" id="ARBA00022703"/>
    </source>
</evidence>
<dbReference type="AlphaFoldDB" id="A0A8H6SW27"/>
<dbReference type="GO" id="GO:0005634">
    <property type="term" value="C:nucleus"/>
    <property type="evidence" value="ECO:0007669"/>
    <property type="project" value="TreeGrafter"/>
</dbReference>
<accession>A0A8H6SW27</accession>
<organism evidence="3 4">
    <name type="scientific">Mycena chlorophos</name>
    <name type="common">Agaric fungus</name>
    <name type="synonym">Agaricus chlorophos</name>
    <dbReference type="NCBI Taxonomy" id="658473"/>
    <lineage>
        <taxon>Eukaryota</taxon>
        <taxon>Fungi</taxon>
        <taxon>Dikarya</taxon>
        <taxon>Basidiomycota</taxon>
        <taxon>Agaricomycotina</taxon>
        <taxon>Agaricomycetes</taxon>
        <taxon>Agaricomycetidae</taxon>
        <taxon>Agaricales</taxon>
        <taxon>Marasmiineae</taxon>
        <taxon>Mycenaceae</taxon>
        <taxon>Mycena</taxon>
    </lineage>
</organism>
<dbReference type="PANTHER" id="PTHR12758">
    <property type="entry name" value="APOPTOSIS INHIBITOR 5-RELATED"/>
    <property type="match status" value="1"/>
</dbReference>
<dbReference type="GO" id="GO:0043066">
    <property type="term" value="P:negative regulation of apoptotic process"/>
    <property type="evidence" value="ECO:0007669"/>
    <property type="project" value="TreeGrafter"/>
</dbReference>
<feature type="compositionally biased region" description="Low complexity" evidence="2">
    <location>
        <begin position="437"/>
        <end position="458"/>
    </location>
</feature>
<feature type="region of interest" description="Disordered" evidence="2">
    <location>
        <begin position="395"/>
        <end position="417"/>
    </location>
</feature>
<evidence type="ECO:0000313" key="4">
    <source>
        <dbReference type="Proteomes" id="UP000613580"/>
    </source>
</evidence>
<feature type="compositionally biased region" description="Low complexity" evidence="2">
    <location>
        <begin position="509"/>
        <end position="531"/>
    </location>
</feature>
<sequence length="615" mass="66809">MDREESQTRALVNRALPRNSFGLQRKKALHKLMDLTKTGTSTLKMLAASELPKLLNDFPELEEAAINAVYDLCEDHTVKARFPAVRTAGYRAITEVSRAAGKLRRSNAATDEQAEVKVVKDELIEHLDIDASTTLTVLCDQIMPAPPETTDPEEIAIRARLRTLVLEFLEVDVVRRVQGKPGTAETALVEALLTAIPALSATDTEVVVKRILVRLPSVKRQSDRLLQVLLDTTNTHLKAELKQHGPLITTKTFLDLIAYLVMERKLAPPDALLRFYLTHLVAKMTLHQLIPADQVFVICNMAETLAMCDVVQWRHLAVDSSPNLFECLAKADLQDTRTVNACKTLLESCMRRKASGWALPSHFRPSLDLLRTKAEQAKNTDVQDLIRSLCPVQAQQPQNGTQPLTNRPPPPPAQRALPTAPVALMRSRPLGLSPVASTSSTSFLQQQQQPRRFSSSSLVLNENKHKHKHGLAAEGDSSPRPQKRLRTADSESDSTPSLLTRLGGSGDQAGPAFGPGPAARQSPRSAGAGAARRGFVNGRAAAEVVAMHPGGIGNGNVRAPAGGLSIKGAASKAAAANVQFQRDRAPQKPASLLDRLAMNEMDAGGGGKRNNQARW</sequence>
<comment type="caution">
    <text evidence="3">The sequence shown here is derived from an EMBL/GenBank/DDBJ whole genome shotgun (WGS) entry which is preliminary data.</text>
</comment>
<feature type="region of interest" description="Disordered" evidence="2">
    <location>
        <begin position="432"/>
        <end position="531"/>
    </location>
</feature>
<dbReference type="Proteomes" id="UP000613580">
    <property type="component" value="Unassembled WGS sequence"/>
</dbReference>
<evidence type="ECO:0000313" key="3">
    <source>
        <dbReference type="EMBL" id="KAF7305741.1"/>
    </source>
</evidence>
<dbReference type="EMBL" id="JACAZE010000009">
    <property type="protein sequence ID" value="KAF7305741.1"/>
    <property type="molecule type" value="Genomic_DNA"/>
</dbReference>
<dbReference type="Pfam" id="PF05918">
    <property type="entry name" value="API5"/>
    <property type="match status" value="1"/>
</dbReference>
<keyword evidence="1" id="KW-0053">Apoptosis</keyword>
<reference evidence="3" key="1">
    <citation type="submission" date="2020-05" db="EMBL/GenBank/DDBJ databases">
        <title>Mycena genomes resolve the evolution of fungal bioluminescence.</title>
        <authorList>
            <person name="Tsai I.J."/>
        </authorList>
    </citation>
    <scope>NUCLEOTIDE SEQUENCE</scope>
    <source>
        <strain evidence="3">110903Hualien_Pintung</strain>
    </source>
</reference>
<protein>
    <submittedName>
        <fullName evidence="3">Uncharacterized protein</fullName>
    </submittedName>
</protein>
<dbReference type="PANTHER" id="PTHR12758:SF19">
    <property type="entry name" value="APOPTOSIS INHIBITOR 5"/>
    <property type="match status" value="1"/>
</dbReference>
<gene>
    <name evidence="3" type="ORF">HMN09_00727500</name>
</gene>
<name>A0A8H6SW27_MYCCL</name>
<keyword evidence="4" id="KW-1185">Reference proteome</keyword>
<dbReference type="OrthoDB" id="19224at2759"/>
<dbReference type="GO" id="GO:0003723">
    <property type="term" value="F:RNA binding"/>
    <property type="evidence" value="ECO:0007669"/>
    <property type="project" value="TreeGrafter"/>
</dbReference>
<proteinExistence type="predicted"/>
<dbReference type="InterPro" id="IPR008383">
    <property type="entry name" value="API5"/>
</dbReference>
<evidence type="ECO:0000256" key="2">
    <source>
        <dbReference type="SAM" id="MobiDB-lite"/>
    </source>
</evidence>